<comment type="caution">
    <text evidence="4">The sequence shown here is derived from an EMBL/GenBank/DDBJ whole genome shotgun (WGS) entry which is preliminary data.</text>
</comment>
<evidence type="ECO:0000313" key="5">
    <source>
        <dbReference type="Proteomes" id="UP000645462"/>
    </source>
</evidence>
<organism evidence="4 5">
    <name type="scientific">Marivita lacus</name>
    <dbReference type="NCBI Taxonomy" id="1323742"/>
    <lineage>
        <taxon>Bacteria</taxon>
        <taxon>Pseudomonadati</taxon>
        <taxon>Pseudomonadota</taxon>
        <taxon>Alphaproteobacteria</taxon>
        <taxon>Rhodobacterales</taxon>
        <taxon>Roseobacteraceae</taxon>
        <taxon>Marivita</taxon>
    </lineage>
</organism>
<dbReference type="Proteomes" id="UP000645462">
    <property type="component" value="Unassembled WGS sequence"/>
</dbReference>
<dbReference type="SMART" id="SM00829">
    <property type="entry name" value="PKS_ER"/>
    <property type="match status" value="1"/>
</dbReference>
<evidence type="ECO:0000259" key="3">
    <source>
        <dbReference type="SMART" id="SM00829"/>
    </source>
</evidence>
<evidence type="ECO:0000256" key="2">
    <source>
        <dbReference type="SAM" id="MobiDB-lite"/>
    </source>
</evidence>
<dbReference type="InterPro" id="IPR020843">
    <property type="entry name" value="ER"/>
</dbReference>
<protein>
    <submittedName>
        <fullName evidence="4">NADP-dependent oxidoreductase</fullName>
    </submittedName>
</protein>
<dbReference type="InterPro" id="IPR011032">
    <property type="entry name" value="GroES-like_sf"/>
</dbReference>
<keyword evidence="1" id="KW-0560">Oxidoreductase</keyword>
<dbReference type="Pfam" id="PF16884">
    <property type="entry name" value="ADH_N_2"/>
    <property type="match status" value="1"/>
</dbReference>
<dbReference type="Pfam" id="PF00107">
    <property type="entry name" value="ADH_zinc_N"/>
    <property type="match status" value="1"/>
</dbReference>
<dbReference type="PANTHER" id="PTHR43205:SF7">
    <property type="entry name" value="PROSTAGLANDIN REDUCTASE 1"/>
    <property type="match status" value="1"/>
</dbReference>
<evidence type="ECO:0000256" key="1">
    <source>
        <dbReference type="ARBA" id="ARBA00023002"/>
    </source>
</evidence>
<dbReference type="PANTHER" id="PTHR43205">
    <property type="entry name" value="PROSTAGLANDIN REDUCTASE"/>
    <property type="match status" value="1"/>
</dbReference>
<keyword evidence="5" id="KW-1185">Reference proteome</keyword>
<reference evidence="5" key="1">
    <citation type="journal article" date="2019" name="Int. J. Syst. Evol. Microbiol.">
        <title>The Global Catalogue of Microorganisms (GCM) 10K type strain sequencing project: providing services to taxonomists for standard genome sequencing and annotation.</title>
        <authorList>
            <consortium name="The Broad Institute Genomics Platform"/>
            <consortium name="The Broad Institute Genome Sequencing Center for Infectious Disease"/>
            <person name="Wu L."/>
            <person name="Ma J."/>
        </authorList>
    </citation>
    <scope>NUCLEOTIDE SEQUENCE [LARGE SCALE GENOMIC DNA]</scope>
    <source>
        <strain evidence="5">CGMCC 1.12478</strain>
    </source>
</reference>
<accession>A0ABQ1KAF3</accession>
<evidence type="ECO:0000313" key="4">
    <source>
        <dbReference type="EMBL" id="GGB87983.1"/>
    </source>
</evidence>
<dbReference type="RefSeq" id="WP_188479970.1">
    <property type="nucleotide sequence ID" value="NZ_BMFC01000001.1"/>
</dbReference>
<dbReference type="InterPro" id="IPR045010">
    <property type="entry name" value="MDR_fam"/>
</dbReference>
<dbReference type="SUPFAM" id="SSF50129">
    <property type="entry name" value="GroES-like"/>
    <property type="match status" value="2"/>
</dbReference>
<name>A0ABQ1KAF3_9RHOB</name>
<sequence>MSDTMSRVTLARRPKGAPVPEDFKLETGTLPTPATDEVLIEVTHLSLDPYMRGRMDDVKSYAPSVDLGGTMTGQGVGLVLESKAEGFAKGDTVTGMTGWASHACLPGSELRKLDPSLPPSTALGVLGMPGLTGWVGLHNFGKPKAGETLVVGAATGPVGSMVGQLAKELGLRTIAIAGGAEKCRLATETFGFDAAIDHRAHDDAASLRAAIAEAAPGGVDIYWENVAGQVLEAVMPLMNVHGRIPVCGMIAWYGGSNIAETNQLPGMWRSILVKRLHVSGFIIFDHWDEFPAFLADVAPKVAKGEIAYLEDVAEGLENAPNAFIAMLKGGNTGKQIVKL</sequence>
<dbReference type="CDD" id="cd05288">
    <property type="entry name" value="PGDH"/>
    <property type="match status" value="1"/>
</dbReference>
<dbReference type="Gene3D" id="3.40.50.720">
    <property type="entry name" value="NAD(P)-binding Rossmann-like Domain"/>
    <property type="match status" value="1"/>
</dbReference>
<feature type="domain" description="Enoyl reductase (ER)" evidence="3">
    <location>
        <begin position="18"/>
        <end position="337"/>
    </location>
</feature>
<dbReference type="InterPro" id="IPR036291">
    <property type="entry name" value="NAD(P)-bd_dom_sf"/>
</dbReference>
<proteinExistence type="predicted"/>
<dbReference type="Gene3D" id="3.90.180.10">
    <property type="entry name" value="Medium-chain alcohol dehydrogenases, catalytic domain"/>
    <property type="match status" value="1"/>
</dbReference>
<dbReference type="SUPFAM" id="SSF51735">
    <property type="entry name" value="NAD(P)-binding Rossmann-fold domains"/>
    <property type="match status" value="1"/>
</dbReference>
<gene>
    <name evidence="4" type="ORF">GCM10011363_00760</name>
</gene>
<feature type="region of interest" description="Disordered" evidence="2">
    <location>
        <begin position="1"/>
        <end position="30"/>
    </location>
</feature>
<dbReference type="EMBL" id="BMFC01000001">
    <property type="protein sequence ID" value="GGB87983.1"/>
    <property type="molecule type" value="Genomic_DNA"/>
</dbReference>
<dbReference type="InterPro" id="IPR041694">
    <property type="entry name" value="ADH_N_2"/>
</dbReference>
<dbReference type="InterPro" id="IPR013149">
    <property type="entry name" value="ADH-like_C"/>
</dbReference>